<evidence type="ECO:0000313" key="3">
    <source>
        <dbReference type="Proteomes" id="UP000325315"/>
    </source>
</evidence>
<dbReference type="Proteomes" id="UP000325315">
    <property type="component" value="Unassembled WGS sequence"/>
</dbReference>
<evidence type="ECO:0000259" key="1">
    <source>
        <dbReference type="Pfam" id="PF24626"/>
    </source>
</evidence>
<evidence type="ECO:0000313" key="2">
    <source>
        <dbReference type="EMBL" id="KAA3466373.1"/>
    </source>
</evidence>
<feature type="domain" description="Tf2-1-like SH3-like" evidence="1">
    <location>
        <begin position="84"/>
        <end position="134"/>
    </location>
</feature>
<dbReference type="Pfam" id="PF24626">
    <property type="entry name" value="SH3_Tf2-1"/>
    <property type="match status" value="1"/>
</dbReference>
<proteinExistence type="predicted"/>
<dbReference type="InterPro" id="IPR056924">
    <property type="entry name" value="SH3_Tf2-1"/>
</dbReference>
<dbReference type="SUPFAM" id="SSF54160">
    <property type="entry name" value="Chromo domain-like"/>
    <property type="match status" value="1"/>
</dbReference>
<keyword evidence="3" id="KW-1185">Reference proteome</keyword>
<dbReference type="EMBL" id="SMMG02000007">
    <property type="protein sequence ID" value="KAA3466373.1"/>
    <property type="molecule type" value="Genomic_DNA"/>
</dbReference>
<keyword evidence="2" id="KW-0808">Transferase</keyword>
<dbReference type="OrthoDB" id="9908938at2759"/>
<sequence length="215" mass="25031">MEIQRRFDDYRAPLSEAQSIWKLVGDLSHYPPIISVDFDVLVKLHGLAHGLAHGRVRQFRKLHGLANERVAELHGHGHGLGHDRVSLDERKLSPKFIGPYEVLERIGPVAYCLALPLKLDRIHNIFHVSMLRRYQSNLLHILSTEEIELQPDLTYDEEPEIKELRNKFVLLVKVLWRRHGIEEVTWEMEENMKSQYPNLFSSKIFEDENSLGGEL</sequence>
<dbReference type="PANTHER" id="PTHR46148:SF44">
    <property type="entry name" value="GAG-POL POLYPROTEIN"/>
    <property type="match status" value="1"/>
</dbReference>
<name>A0A5B6VBC0_9ROSI</name>
<keyword evidence="2" id="KW-0418">Kinase</keyword>
<dbReference type="AlphaFoldDB" id="A0A5B6VBC0"/>
<organism evidence="2 3">
    <name type="scientific">Gossypium australe</name>
    <dbReference type="NCBI Taxonomy" id="47621"/>
    <lineage>
        <taxon>Eukaryota</taxon>
        <taxon>Viridiplantae</taxon>
        <taxon>Streptophyta</taxon>
        <taxon>Embryophyta</taxon>
        <taxon>Tracheophyta</taxon>
        <taxon>Spermatophyta</taxon>
        <taxon>Magnoliopsida</taxon>
        <taxon>eudicotyledons</taxon>
        <taxon>Gunneridae</taxon>
        <taxon>Pentapetalae</taxon>
        <taxon>rosids</taxon>
        <taxon>malvids</taxon>
        <taxon>Malvales</taxon>
        <taxon>Malvaceae</taxon>
        <taxon>Malvoideae</taxon>
        <taxon>Gossypium</taxon>
    </lineage>
</organism>
<dbReference type="InterPro" id="IPR016197">
    <property type="entry name" value="Chromo-like_dom_sf"/>
</dbReference>
<gene>
    <name evidence="2" type="ORF">EPI10_001469</name>
</gene>
<keyword evidence="2" id="KW-0675">Receptor</keyword>
<protein>
    <submittedName>
        <fullName evidence="2">Receptor-like protein kinase</fullName>
    </submittedName>
</protein>
<comment type="caution">
    <text evidence="2">The sequence shown here is derived from an EMBL/GenBank/DDBJ whole genome shotgun (WGS) entry which is preliminary data.</text>
</comment>
<accession>A0A5B6VBC0</accession>
<dbReference type="PANTHER" id="PTHR46148">
    <property type="entry name" value="CHROMO DOMAIN-CONTAINING PROTEIN"/>
    <property type="match status" value="1"/>
</dbReference>
<reference evidence="3" key="1">
    <citation type="journal article" date="2019" name="Plant Biotechnol. J.">
        <title>Genome sequencing of the Australian wild diploid species Gossypium australe highlights disease resistance and delayed gland morphogenesis.</title>
        <authorList>
            <person name="Cai Y."/>
            <person name="Cai X."/>
            <person name="Wang Q."/>
            <person name="Wang P."/>
            <person name="Zhang Y."/>
            <person name="Cai C."/>
            <person name="Xu Y."/>
            <person name="Wang K."/>
            <person name="Zhou Z."/>
            <person name="Wang C."/>
            <person name="Geng S."/>
            <person name="Li B."/>
            <person name="Dong Q."/>
            <person name="Hou Y."/>
            <person name="Wang H."/>
            <person name="Ai P."/>
            <person name="Liu Z."/>
            <person name="Yi F."/>
            <person name="Sun M."/>
            <person name="An G."/>
            <person name="Cheng J."/>
            <person name="Zhang Y."/>
            <person name="Shi Q."/>
            <person name="Xie Y."/>
            <person name="Shi X."/>
            <person name="Chang Y."/>
            <person name="Huang F."/>
            <person name="Chen Y."/>
            <person name="Hong S."/>
            <person name="Mi L."/>
            <person name="Sun Q."/>
            <person name="Zhang L."/>
            <person name="Zhou B."/>
            <person name="Peng R."/>
            <person name="Zhang X."/>
            <person name="Liu F."/>
        </authorList>
    </citation>
    <scope>NUCLEOTIDE SEQUENCE [LARGE SCALE GENOMIC DNA]</scope>
    <source>
        <strain evidence="3">cv. PA1801</strain>
    </source>
</reference>
<dbReference type="GO" id="GO:0016301">
    <property type="term" value="F:kinase activity"/>
    <property type="evidence" value="ECO:0007669"/>
    <property type="project" value="UniProtKB-KW"/>
</dbReference>